<gene>
    <name evidence="3" type="ORF">IAB71_08295</name>
</gene>
<proteinExistence type="predicted"/>
<dbReference type="EMBL" id="DVOO01000024">
    <property type="protein sequence ID" value="HIV25756.1"/>
    <property type="molecule type" value="Genomic_DNA"/>
</dbReference>
<dbReference type="Proteomes" id="UP000824169">
    <property type="component" value="Unassembled WGS sequence"/>
</dbReference>
<comment type="caution">
    <text evidence="3">The sequence shown here is derived from an EMBL/GenBank/DDBJ whole genome shotgun (WGS) entry which is preliminary data.</text>
</comment>
<evidence type="ECO:0000256" key="1">
    <source>
        <dbReference type="SAM" id="MobiDB-lite"/>
    </source>
</evidence>
<dbReference type="AlphaFoldDB" id="A0A9D1P397"/>
<accession>A0A9D1P397</accession>
<feature type="transmembrane region" description="Helical" evidence="2">
    <location>
        <begin position="25"/>
        <end position="47"/>
    </location>
</feature>
<feature type="region of interest" description="Disordered" evidence="1">
    <location>
        <begin position="49"/>
        <end position="130"/>
    </location>
</feature>
<protein>
    <submittedName>
        <fullName evidence="3">Uncharacterized protein</fullName>
    </submittedName>
</protein>
<organism evidence="3 4">
    <name type="scientific">Candidatus Scatomonas pullistercoris</name>
    <dbReference type="NCBI Taxonomy" id="2840920"/>
    <lineage>
        <taxon>Bacteria</taxon>
        <taxon>Bacillati</taxon>
        <taxon>Bacillota</taxon>
        <taxon>Clostridia</taxon>
        <taxon>Lachnospirales</taxon>
        <taxon>Lachnospiraceae</taxon>
        <taxon>Lachnospiraceae incertae sedis</taxon>
        <taxon>Candidatus Scatomonas</taxon>
    </lineage>
</organism>
<keyword evidence="2" id="KW-0472">Membrane</keyword>
<reference evidence="3" key="1">
    <citation type="submission" date="2020-10" db="EMBL/GenBank/DDBJ databases">
        <authorList>
            <person name="Gilroy R."/>
        </authorList>
    </citation>
    <scope>NUCLEOTIDE SEQUENCE</scope>
    <source>
        <strain evidence="3">CHK188-20938</strain>
    </source>
</reference>
<keyword evidence="2" id="KW-1133">Transmembrane helix</keyword>
<evidence type="ECO:0000256" key="2">
    <source>
        <dbReference type="SAM" id="Phobius"/>
    </source>
</evidence>
<name>A0A9D1P397_9FIRM</name>
<evidence type="ECO:0000313" key="3">
    <source>
        <dbReference type="EMBL" id="HIV25756.1"/>
    </source>
</evidence>
<keyword evidence="2" id="KW-0812">Transmembrane</keyword>
<sequence>MDQKGKRPVRKENPVREWISDNLRYIMLIAVIAVIVIAVIFGIRAIAGHGGGEEDRQTVQSSSPETGEDSSASSTPEPTETATPTPTATPEPTETATPTPTATPEPTETATPTPTATPEPTQTAGLTRDNQEVQSLIAAYYSALTDRNPDALTGIVDELTEEDRAVVANNQLIESYSNVQTYTYPGEQDGTYVVFASYDYKYINYEEQLPALTQFYVYRNESGSLCMASEISDSSVQSYIQQVLGRTDVQTLIGQVQAEYDAVLSSNSELQAYVESLSG</sequence>
<evidence type="ECO:0000313" key="4">
    <source>
        <dbReference type="Proteomes" id="UP000824169"/>
    </source>
</evidence>
<feature type="compositionally biased region" description="Low complexity" evidence="1">
    <location>
        <begin position="75"/>
        <end position="124"/>
    </location>
</feature>
<reference evidence="3" key="2">
    <citation type="journal article" date="2021" name="PeerJ">
        <title>Extensive microbial diversity within the chicken gut microbiome revealed by metagenomics and culture.</title>
        <authorList>
            <person name="Gilroy R."/>
            <person name="Ravi A."/>
            <person name="Getino M."/>
            <person name="Pursley I."/>
            <person name="Horton D.L."/>
            <person name="Alikhan N.F."/>
            <person name="Baker D."/>
            <person name="Gharbi K."/>
            <person name="Hall N."/>
            <person name="Watson M."/>
            <person name="Adriaenssens E.M."/>
            <person name="Foster-Nyarko E."/>
            <person name="Jarju S."/>
            <person name="Secka A."/>
            <person name="Antonio M."/>
            <person name="Oren A."/>
            <person name="Chaudhuri R.R."/>
            <person name="La Ragione R."/>
            <person name="Hildebrand F."/>
            <person name="Pallen M.J."/>
        </authorList>
    </citation>
    <scope>NUCLEOTIDE SEQUENCE</scope>
    <source>
        <strain evidence="3">CHK188-20938</strain>
    </source>
</reference>
<feature type="compositionally biased region" description="Polar residues" evidence="1">
    <location>
        <begin position="58"/>
        <end position="74"/>
    </location>
</feature>